<gene>
    <name evidence="1" type="ORF">DLEV_129</name>
</gene>
<dbReference type="EMBL" id="KR095315">
    <property type="protein sequence ID" value="AKS26420.1"/>
    <property type="molecule type" value="Genomic_DNA"/>
</dbReference>
<name>A0A7R5WG75_9POXV</name>
<organism evidence="1 2">
    <name type="scientific">Diachasmimorpha longicaudata entomopoxvirus</name>
    <dbReference type="NCBI Taxonomy" id="109981"/>
    <lineage>
        <taxon>Viruses</taxon>
        <taxon>Varidnaviria</taxon>
        <taxon>Bamfordvirae</taxon>
        <taxon>Nucleocytoviricota</taxon>
        <taxon>Pokkesviricetes</taxon>
        <taxon>Chitovirales</taxon>
        <taxon>Poxviridae</taxon>
        <taxon>Entomopoxvirinae</taxon>
        <taxon>Epsilonentomopoxvirus</taxon>
        <taxon>Epsilonentomopoxvirus dlongicaudata</taxon>
        <taxon>Diachasmimorpha entomopoxvirus</taxon>
    </lineage>
</organism>
<reference evidence="1 2" key="1">
    <citation type="submission" date="2015-04" db="EMBL/GenBank/DDBJ databases">
        <title>Diachasmimorpha longicaudata entomopoxvirus genome.</title>
        <authorList>
            <person name="Coffman K.A."/>
            <person name="Burke G.R."/>
        </authorList>
    </citation>
    <scope>NUCLEOTIDE SEQUENCE [LARGE SCALE GENOMIC DNA]</scope>
</reference>
<protein>
    <submittedName>
        <fullName evidence="1">Uncharacterized protein</fullName>
    </submittedName>
</protein>
<dbReference type="Proteomes" id="UP000593702">
    <property type="component" value="Segment"/>
</dbReference>
<accession>A0A7R5WG75</accession>
<sequence>MGLYSTIQFDLGTEEKCHMCSIDGYMISATQKNVFESFLNLKSPYIRKIFLLMKQFFYTQKA</sequence>
<evidence type="ECO:0000313" key="1">
    <source>
        <dbReference type="EMBL" id="AKS26420.1"/>
    </source>
</evidence>
<proteinExistence type="predicted"/>
<evidence type="ECO:0000313" key="2">
    <source>
        <dbReference type="Proteomes" id="UP000593702"/>
    </source>
</evidence>
<keyword evidence="2" id="KW-1185">Reference proteome</keyword>